<comment type="caution">
    <text evidence="11">The sequence shown here is derived from an EMBL/GenBank/DDBJ whole genome shotgun (WGS) entry which is preliminary data.</text>
</comment>
<keyword evidence="12" id="KW-1185">Reference proteome</keyword>
<gene>
    <name evidence="11" type="ORF">H4W29_002782</name>
</gene>
<evidence type="ECO:0000256" key="8">
    <source>
        <dbReference type="ARBA" id="ARBA00023012"/>
    </source>
</evidence>
<dbReference type="PRINTS" id="PR00344">
    <property type="entry name" value="BCTRLSENSOR"/>
</dbReference>
<evidence type="ECO:0000256" key="2">
    <source>
        <dbReference type="ARBA" id="ARBA00012438"/>
    </source>
</evidence>
<evidence type="ECO:0000256" key="9">
    <source>
        <dbReference type="SAM" id="Phobius"/>
    </source>
</evidence>
<dbReference type="SMART" id="SM00388">
    <property type="entry name" value="HisKA"/>
    <property type="match status" value="1"/>
</dbReference>
<evidence type="ECO:0000256" key="5">
    <source>
        <dbReference type="ARBA" id="ARBA00022741"/>
    </source>
</evidence>
<evidence type="ECO:0000256" key="1">
    <source>
        <dbReference type="ARBA" id="ARBA00000085"/>
    </source>
</evidence>
<dbReference type="Gene3D" id="3.30.565.10">
    <property type="entry name" value="Histidine kinase-like ATPase, C-terminal domain"/>
    <property type="match status" value="1"/>
</dbReference>
<accession>A0ABR9IQX2</accession>
<dbReference type="Proteomes" id="UP000620262">
    <property type="component" value="Unassembled WGS sequence"/>
</dbReference>
<dbReference type="InterPro" id="IPR036097">
    <property type="entry name" value="HisK_dim/P_sf"/>
</dbReference>
<dbReference type="InterPro" id="IPR035965">
    <property type="entry name" value="PAS-like_dom_sf"/>
</dbReference>
<protein>
    <recommendedName>
        <fullName evidence="2">histidine kinase</fullName>
        <ecNumber evidence="2">2.7.13.3</ecNumber>
    </recommendedName>
</protein>
<dbReference type="Gene3D" id="1.10.287.130">
    <property type="match status" value="1"/>
</dbReference>
<dbReference type="PROSITE" id="PS50109">
    <property type="entry name" value="HIS_KIN"/>
    <property type="match status" value="1"/>
</dbReference>
<keyword evidence="9" id="KW-0812">Transmembrane</keyword>
<keyword evidence="9" id="KW-1133">Transmembrane helix</keyword>
<dbReference type="InterPro" id="IPR003594">
    <property type="entry name" value="HATPase_dom"/>
</dbReference>
<dbReference type="SUPFAM" id="SSF55874">
    <property type="entry name" value="ATPase domain of HSP90 chaperone/DNA topoisomerase II/histidine kinase"/>
    <property type="match status" value="1"/>
</dbReference>
<dbReference type="Pfam" id="PF02518">
    <property type="entry name" value="HATPase_c"/>
    <property type="match status" value="1"/>
</dbReference>
<keyword evidence="8" id="KW-0902">Two-component regulatory system</keyword>
<evidence type="ECO:0000256" key="4">
    <source>
        <dbReference type="ARBA" id="ARBA00022679"/>
    </source>
</evidence>
<dbReference type="SUPFAM" id="SSF47384">
    <property type="entry name" value="Homodimeric domain of signal transducing histidine kinase"/>
    <property type="match status" value="1"/>
</dbReference>
<dbReference type="Pfam" id="PF00512">
    <property type="entry name" value="HisKA"/>
    <property type="match status" value="1"/>
</dbReference>
<dbReference type="SUPFAM" id="SSF55785">
    <property type="entry name" value="PYP-like sensor domain (PAS domain)"/>
    <property type="match status" value="1"/>
</dbReference>
<organism evidence="11 12">
    <name type="scientific">Rhizobium viscosum</name>
    <name type="common">Arthrobacter viscosus</name>
    <dbReference type="NCBI Taxonomy" id="1673"/>
    <lineage>
        <taxon>Bacteria</taxon>
        <taxon>Pseudomonadati</taxon>
        <taxon>Pseudomonadota</taxon>
        <taxon>Alphaproteobacteria</taxon>
        <taxon>Hyphomicrobiales</taxon>
        <taxon>Rhizobiaceae</taxon>
        <taxon>Rhizobium/Agrobacterium group</taxon>
        <taxon>Rhizobium</taxon>
    </lineage>
</organism>
<keyword evidence="7" id="KW-0067">ATP-binding</keyword>
<evidence type="ECO:0000256" key="7">
    <source>
        <dbReference type="ARBA" id="ARBA00022840"/>
    </source>
</evidence>
<sequence length="529" mass="58721">MGSAIVSKLINRRGTLSHEITLGLIALVLGATVFYVDAFTEVESAIAVLYVIVLLLSAEMLTRIGTTLLTIVCAALTLFAYFYSHGLGENVPAQLRLAVSLAAITITCALILRNETARAGLIEANLHLRDSETRYRYIFEHSRIALWERDYSAVRSFLMSLKAEGVSDLKDYYRTNPGVIVACTGLIRTIAANDAAMELLGHMTDGLHSRTMRRYIAPDDDTFLDLMNAIFCGERHFEGKGNLITENGESRLVIMSMSFPEDPTAFNRVVVGMVDITQREMMQKALREAQDELARASRAATVGTLSASLAHELNQPLGAIVVNAQTLLRWLNREPPDLAAVRRSAERIIRDSQRASEIIHNTRSMLTQGDRTPERVDLETLIEETRALMEHDFQRDMVDFDVNPAEMPLKVKAIRIELQQVLINLVTNAVQAMRETAIDRRKILVSLGRKDDIFVSLSVRDFGPGISEEAMAKLFTPFFTTKPSGMGMGLSICRSTLEARGGQLIAGNHPDGGAIFEMIIPIEDDHDQR</sequence>
<dbReference type="NCBIfam" id="TIGR00229">
    <property type="entry name" value="sensory_box"/>
    <property type="match status" value="1"/>
</dbReference>
<dbReference type="Gene3D" id="3.30.450.20">
    <property type="entry name" value="PAS domain"/>
    <property type="match status" value="1"/>
</dbReference>
<dbReference type="PANTHER" id="PTHR43065">
    <property type="entry name" value="SENSOR HISTIDINE KINASE"/>
    <property type="match status" value="1"/>
</dbReference>
<comment type="catalytic activity">
    <reaction evidence="1">
        <text>ATP + protein L-histidine = ADP + protein N-phospho-L-histidine.</text>
        <dbReference type="EC" id="2.7.13.3"/>
    </reaction>
</comment>
<keyword evidence="5" id="KW-0547">Nucleotide-binding</keyword>
<feature type="transmembrane region" description="Helical" evidence="9">
    <location>
        <begin position="20"/>
        <end position="36"/>
    </location>
</feature>
<dbReference type="EC" id="2.7.13.3" evidence="2"/>
<dbReference type="SMART" id="SM00387">
    <property type="entry name" value="HATPase_c"/>
    <property type="match status" value="1"/>
</dbReference>
<feature type="domain" description="Histidine kinase" evidence="10">
    <location>
        <begin position="308"/>
        <end position="524"/>
    </location>
</feature>
<reference evidence="11 12" key="1">
    <citation type="submission" date="2020-10" db="EMBL/GenBank/DDBJ databases">
        <title>Sequencing the genomes of 1000 actinobacteria strains.</title>
        <authorList>
            <person name="Klenk H.-P."/>
        </authorList>
    </citation>
    <scope>NUCLEOTIDE SEQUENCE [LARGE SCALE GENOMIC DNA]</scope>
    <source>
        <strain evidence="11 12">DSM 7307</strain>
    </source>
</reference>
<dbReference type="InterPro" id="IPR036890">
    <property type="entry name" value="HATPase_C_sf"/>
</dbReference>
<feature type="transmembrane region" description="Helical" evidence="9">
    <location>
        <begin position="42"/>
        <end position="58"/>
    </location>
</feature>
<evidence type="ECO:0000256" key="3">
    <source>
        <dbReference type="ARBA" id="ARBA00022553"/>
    </source>
</evidence>
<evidence type="ECO:0000313" key="12">
    <source>
        <dbReference type="Proteomes" id="UP000620262"/>
    </source>
</evidence>
<dbReference type="RefSeq" id="WP_192729432.1">
    <property type="nucleotide sequence ID" value="NZ_BAAAVL010000009.1"/>
</dbReference>
<keyword evidence="3" id="KW-0597">Phosphoprotein</keyword>
<evidence type="ECO:0000256" key="6">
    <source>
        <dbReference type="ARBA" id="ARBA00022777"/>
    </source>
</evidence>
<dbReference type="PANTHER" id="PTHR43065:SF10">
    <property type="entry name" value="PEROXIDE STRESS-ACTIVATED HISTIDINE KINASE MAK3"/>
    <property type="match status" value="1"/>
</dbReference>
<evidence type="ECO:0000313" key="11">
    <source>
        <dbReference type="EMBL" id="MBE1505601.1"/>
    </source>
</evidence>
<dbReference type="InterPro" id="IPR000014">
    <property type="entry name" value="PAS"/>
</dbReference>
<keyword evidence="6" id="KW-0418">Kinase</keyword>
<evidence type="ECO:0000259" key="10">
    <source>
        <dbReference type="PROSITE" id="PS50109"/>
    </source>
</evidence>
<keyword evidence="9" id="KW-0472">Membrane</keyword>
<proteinExistence type="predicted"/>
<feature type="transmembrane region" description="Helical" evidence="9">
    <location>
        <begin position="65"/>
        <end position="83"/>
    </location>
</feature>
<dbReference type="InterPro" id="IPR005467">
    <property type="entry name" value="His_kinase_dom"/>
</dbReference>
<name>A0ABR9IQX2_RHIVS</name>
<dbReference type="InterPro" id="IPR004358">
    <property type="entry name" value="Sig_transdc_His_kin-like_C"/>
</dbReference>
<dbReference type="InterPro" id="IPR003661">
    <property type="entry name" value="HisK_dim/P_dom"/>
</dbReference>
<dbReference type="CDD" id="cd00082">
    <property type="entry name" value="HisKA"/>
    <property type="match status" value="1"/>
</dbReference>
<keyword evidence="4" id="KW-0808">Transferase</keyword>
<dbReference type="EMBL" id="JADBEC010000001">
    <property type="protein sequence ID" value="MBE1505601.1"/>
    <property type="molecule type" value="Genomic_DNA"/>
</dbReference>